<evidence type="ECO:0000313" key="2">
    <source>
        <dbReference type="Proteomes" id="UP000237968"/>
    </source>
</evidence>
<name>A0A2S9XR99_9BACT</name>
<organism evidence="1 2">
    <name type="scientific">Enhygromyxa salina</name>
    <dbReference type="NCBI Taxonomy" id="215803"/>
    <lineage>
        <taxon>Bacteria</taxon>
        <taxon>Pseudomonadati</taxon>
        <taxon>Myxococcota</taxon>
        <taxon>Polyangia</taxon>
        <taxon>Nannocystales</taxon>
        <taxon>Nannocystaceae</taxon>
        <taxon>Enhygromyxa</taxon>
    </lineage>
</organism>
<reference evidence="1 2" key="1">
    <citation type="submission" date="2018-03" db="EMBL/GenBank/DDBJ databases">
        <title>Draft Genome Sequences of the Obligatory Marine Myxobacteria Enhygromyxa salina SWB005.</title>
        <authorList>
            <person name="Poehlein A."/>
            <person name="Moghaddam J.A."/>
            <person name="Harms H."/>
            <person name="Alanjari M."/>
            <person name="Koenig G.M."/>
            <person name="Daniel R."/>
            <person name="Schaeberle T.F."/>
        </authorList>
    </citation>
    <scope>NUCLEOTIDE SEQUENCE [LARGE SCALE GENOMIC DNA]</scope>
    <source>
        <strain evidence="1 2">SWB005</strain>
    </source>
</reference>
<dbReference type="EMBL" id="PVNK01000171">
    <property type="protein sequence ID" value="PRP95394.1"/>
    <property type="molecule type" value="Genomic_DNA"/>
</dbReference>
<evidence type="ECO:0000313" key="1">
    <source>
        <dbReference type="EMBL" id="PRP95394.1"/>
    </source>
</evidence>
<keyword evidence="2" id="KW-1185">Reference proteome</keyword>
<dbReference type="AlphaFoldDB" id="A0A2S9XR99"/>
<dbReference type="Proteomes" id="UP000237968">
    <property type="component" value="Unassembled WGS sequence"/>
</dbReference>
<sequence>MYTRAQGLRALESFRHSPGWEAIFNQPVVLRMRLLVRLASHKAPSAEDLAEFSKCCAFAAAEPGNDDQSFYTAPTTPH</sequence>
<proteinExistence type="predicted"/>
<protein>
    <submittedName>
        <fullName evidence="1">Uncharacterized protein</fullName>
    </submittedName>
</protein>
<accession>A0A2S9XR99</accession>
<gene>
    <name evidence="1" type="ORF">ENSA5_39790</name>
</gene>
<comment type="caution">
    <text evidence="1">The sequence shown here is derived from an EMBL/GenBank/DDBJ whole genome shotgun (WGS) entry which is preliminary data.</text>
</comment>